<dbReference type="AlphaFoldDB" id="A0A0F9M2B4"/>
<dbReference type="EMBL" id="LAZR01006259">
    <property type="protein sequence ID" value="KKM93491.1"/>
    <property type="molecule type" value="Genomic_DNA"/>
</dbReference>
<organism evidence="1">
    <name type="scientific">marine sediment metagenome</name>
    <dbReference type="NCBI Taxonomy" id="412755"/>
    <lineage>
        <taxon>unclassified sequences</taxon>
        <taxon>metagenomes</taxon>
        <taxon>ecological metagenomes</taxon>
    </lineage>
</organism>
<sequence length="68" mass="7755">MSLKELKCAIIGHNWMESGHSTCMKHNKEHAHYRICERCGLQENIGNKSCVMCAAEFQRTFQKKITGG</sequence>
<proteinExistence type="predicted"/>
<accession>A0A0F9M2B4</accession>
<name>A0A0F9M2B4_9ZZZZ</name>
<evidence type="ECO:0000313" key="1">
    <source>
        <dbReference type="EMBL" id="KKM93491.1"/>
    </source>
</evidence>
<protein>
    <submittedName>
        <fullName evidence="1">Uncharacterized protein</fullName>
    </submittedName>
</protein>
<reference evidence="1" key="1">
    <citation type="journal article" date="2015" name="Nature">
        <title>Complex archaea that bridge the gap between prokaryotes and eukaryotes.</title>
        <authorList>
            <person name="Spang A."/>
            <person name="Saw J.H."/>
            <person name="Jorgensen S.L."/>
            <person name="Zaremba-Niedzwiedzka K."/>
            <person name="Martijn J."/>
            <person name="Lind A.E."/>
            <person name="van Eijk R."/>
            <person name="Schleper C."/>
            <person name="Guy L."/>
            <person name="Ettema T.J."/>
        </authorList>
    </citation>
    <scope>NUCLEOTIDE SEQUENCE</scope>
</reference>
<comment type="caution">
    <text evidence="1">The sequence shown here is derived from an EMBL/GenBank/DDBJ whole genome shotgun (WGS) entry which is preliminary data.</text>
</comment>
<gene>
    <name evidence="1" type="ORF">LCGC14_1207900</name>
</gene>